<reference evidence="2 3" key="1">
    <citation type="submission" date="2019-07" db="EMBL/GenBank/DDBJ databases">
        <title>Genome sequencing for Formosa sp. PS13.</title>
        <authorList>
            <person name="Park S.-J."/>
        </authorList>
    </citation>
    <scope>NUCLEOTIDE SEQUENCE [LARGE SCALE GENOMIC DNA]</scope>
    <source>
        <strain evidence="2 3">PS13</strain>
    </source>
</reference>
<name>A0A516GNP9_9FLAO</name>
<dbReference type="EMBL" id="CP041637">
    <property type="protein sequence ID" value="QDO93135.1"/>
    <property type="molecule type" value="Genomic_DNA"/>
</dbReference>
<accession>A0A516GNP9</accession>
<evidence type="ECO:0000256" key="1">
    <source>
        <dbReference type="SAM" id="Phobius"/>
    </source>
</evidence>
<keyword evidence="1" id="KW-1133">Transmembrane helix</keyword>
<keyword evidence="3" id="KW-1185">Reference proteome</keyword>
<dbReference type="OrthoDB" id="1188278at2"/>
<evidence type="ECO:0000313" key="2">
    <source>
        <dbReference type="EMBL" id="QDO93135.1"/>
    </source>
</evidence>
<dbReference type="KEGG" id="fop:FNB79_03795"/>
<dbReference type="Proteomes" id="UP000319209">
    <property type="component" value="Chromosome"/>
</dbReference>
<proteinExistence type="predicted"/>
<feature type="transmembrane region" description="Helical" evidence="1">
    <location>
        <begin position="147"/>
        <end position="169"/>
    </location>
</feature>
<dbReference type="RefSeq" id="WP_143380040.1">
    <property type="nucleotide sequence ID" value="NZ_CP041637.1"/>
</dbReference>
<protein>
    <submittedName>
        <fullName evidence="2">Uncharacterized protein</fullName>
    </submittedName>
</protein>
<keyword evidence="1" id="KW-0812">Transmembrane</keyword>
<sequence length="204" mass="23848">MKLSTNEIRQIEKYLDSKGIIYVDLRFEILDHIILQIEEEINGSGIDFESAFLHVTKQWNAHFYQTSSLLFGVMFPAPKLILDKAKKIYLKYFIIYTLSCFLFPFLNKEVEIPAFLKFVIIGVALLFSIISLVNFNKVRKSTKKTVYSFIARTQIWSVVFFPVIISVVGQGLNTSVWFLFNVFLIYYSSNVFLKKHKQIVKQFN</sequence>
<organism evidence="2 3">
    <name type="scientific">Formosa sediminum</name>
    <dbReference type="NCBI Taxonomy" id="2594004"/>
    <lineage>
        <taxon>Bacteria</taxon>
        <taxon>Pseudomonadati</taxon>
        <taxon>Bacteroidota</taxon>
        <taxon>Flavobacteriia</taxon>
        <taxon>Flavobacteriales</taxon>
        <taxon>Flavobacteriaceae</taxon>
        <taxon>Formosa</taxon>
    </lineage>
</organism>
<gene>
    <name evidence="2" type="ORF">FNB79_03795</name>
</gene>
<feature type="transmembrane region" description="Helical" evidence="1">
    <location>
        <begin position="175"/>
        <end position="193"/>
    </location>
</feature>
<feature type="transmembrane region" description="Helical" evidence="1">
    <location>
        <begin position="112"/>
        <end position="135"/>
    </location>
</feature>
<keyword evidence="1" id="KW-0472">Membrane</keyword>
<dbReference type="AlphaFoldDB" id="A0A516GNP9"/>
<feature type="transmembrane region" description="Helical" evidence="1">
    <location>
        <begin position="88"/>
        <end position="106"/>
    </location>
</feature>
<dbReference type="InterPro" id="IPR036259">
    <property type="entry name" value="MFS_trans_sf"/>
</dbReference>
<dbReference type="SUPFAM" id="SSF103473">
    <property type="entry name" value="MFS general substrate transporter"/>
    <property type="match status" value="1"/>
</dbReference>
<evidence type="ECO:0000313" key="3">
    <source>
        <dbReference type="Proteomes" id="UP000319209"/>
    </source>
</evidence>